<dbReference type="EMBL" id="GISG01283701">
    <property type="protein sequence ID" value="MBA4679515.1"/>
    <property type="molecule type" value="Transcribed_RNA"/>
</dbReference>
<dbReference type="EMBL" id="GISG01283699">
    <property type="protein sequence ID" value="MBA4679513.1"/>
    <property type="molecule type" value="Transcribed_RNA"/>
</dbReference>
<organism evidence="2">
    <name type="scientific">Opuntia streptacantha</name>
    <name type="common">Prickly pear cactus</name>
    <name type="synonym">Opuntia cardona</name>
    <dbReference type="NCBI Taxonomy" id="393608"/>
    <lineage>
        <taxon>Eukaryota</taxon>
        <taxon>Viridiplantae</taxon>
        <taxon>Streptophyta</taxon>
        <taxon>Embryophyta</taxon>
        <taxon>Tracheophyta</taxon>
        <taxon>Spermatophyta</taxon>
        <taxon>Magnoliopsida</taxon>
        <taxon>eudicotyledons</taxon>
        <taxon>Gunneridae</taxon>
        <taxon>Pentapetalae</taxon>
        <taxon>Caryophyllales</taxon>
        <taxon>Cactineae</taxon>
        <taxon>Cactaceae</taxon>
        <taxon>Opuntioideae</taxon>
        <taxon>Opuntia</taxon>
    </lineage>
</organism>
<sequence>MCWKQNIFHILLSLRHKLGVGQASCGVVCGVCVGLLRKVLAGRLGVENAFALGMIGGYLGPLLCKWWCQSLRRAHLNGCMGPLIESKVARMSTWSEVPRCCVILSCRAICCVILSLSYSSLSVKRGPGTN</sequence>
<accession>A0A7C9B1D7</accession>
<reference evidence="2" key="2">
    <citation type="submission" date="2020-07" db="EMBL/GenBank/DDBJ databases">
        <authorList>
            <person name="Vera ALvarez R."/>
            <person name="Arias-Moreno D.M."/>
            <person name="Jimenez-Jacinto V."/>
            <person name="Jimenez-Bremont J.F."/>
            <person name="Swaminathan K."/>
            <person name="Moose S.P."/>
            <person name="Guerrero-Gonzalez M.L."/>
            <person name="Marino-Ramirez L."/>
            <person name="Landsman D."/>
            <person name="Rodriguez-Kessler M."/>
            <person name="Delgado-Sanchez P."/>
        </authorList>
    </citation>
    <scope>NUCLEOTIDE SEQUENCE</scope>
    <source>
        <tissue evidence="2">Cladode</tissue>
    </source>
</reference>
<feature type="signal peptide" evidence="1">
    <location>
        <begin position="1"/>
        <end position="23"/>
    </location>
</feature>
<protein>
    <submittedName>
        <fullName evidence="2">Uncharacterized protein</fullName>
    </submittedName>
</protein>
<proteinExistence type="predicted"/>
<evidence type="ECO:0000256" key="1">
    <source>
        <dbReference type="SAM" id="SignalP"/>
    </source>
</evidence>
<dbReference type="EMBL" id="GISG01283700">
    <property type="protein sequence ID" value="MBA4679514.1"/>
    <property type="molecule type" value="Transcribed_RNA"/>
</dbReference>
<reference evidence="2" key="1">
    <citation type="journal article" date="2013" name="J. Plant Res.">
        <title>Effect of fungi and light on seed germination of three Opuntia species from semiarid lands of central Mexico.</title>
        <authorList>
            <person name="Delgado-Sanchez P."/>
            <person name="Jimenez-Bremont J.F."/>
            <person name="Guerrero-Gonzalez Mde L."/>
            <person name="Flores J."/>
        </authorList>
    </citation>
    <scope>NUCLEOTIDE SEQUENCE</scope>
    <source>
        <tissue evidence="2">Cladode</tissue>
    </source>
</reference>
<keyword evidence="1" id="KW-0732">Signal</keyword>
<name>A0A7C9B1D7_OPUST</name>
<evidence type="ECO:0000313" key="2">
    <source>
        <dbReference type="EMBL" id="MBA4679513.1"/>
    </source>
</evidence>
<dbReference type="AlphaFoldDB" id="A0A7C9B1D7"/>
<feature type="chain" id="PRO_5033907729" evidence="1">
    <location>
        <begin position="24"/>
        <end position="130"/>
    </location>
</feature>